<feature type="compositionally biased region" description="Pro residues" evidence="1">
    <location>
        <begin position="108"/>
        <end position="125"/>
    </location>
</feature>
<evidence type="ECO:0000256" key="1">
    <source>
        <dbReference type="SAM" id="MobiDB-lite"/>
    </source>
</evidence>
<proteinExistence type="predicted"/>
<keyword evidence="2" id="KW-0732">Signal</keyword>
<keyword evidence="4" id="KW-1185">Reference proteome</keyword>
<dbReference type="InterPro" id="IPR006631">
    <property type="entry name" value="DM4_12"/>
</dbReference>
<feature type="region of interest" description="Disordered" evidence="1">
    <location>
        <begin position="97"/>
        <end position="126"/>
    </location>
</feature>
<evidence type="ECO:0000313" key="3">
    <source>
        <dbReference type="EMBL" id="TDG52198.1"/>
    </source>
</evidence>
<feature type="region of interest" description="Disordered" evidence="1">
    <location>
        <begin position="411"/>
        <end position="440"/>
    </location>
</feature>
<evidence type="ECO:0000256" key="2">
    <source>
        <dbReference type="SAM" id="SignalP"/>
    </source>
</evidence>
<feature type="compositionally biased region" description="Pro residues" evidence="1">
    <location>
        <begin position="422"/>
        <end position="440"/>
    </location>
</feature>
<dbReference type="SMART" id="SM00718">
    <property type="entry name" value="DM4_12"/>
    <property type="match status" value="3"/>
</dbReference>
<name>A0A484BTT5_DRONA</name>
<sequence>MADRMRCLLLGLLLTTLLTLVRAEYNSSDSRALSYVREKPKHLPHLLQRQKRWLIFEKGTVVALTGNCAKAVVDTRPRGLLLLGEATAFYPVPSSVDDIFPRRRRKPTPAPPPPPPPSTPPPPTPAKAVVPVVPAAAVPAEPLLYSQQPVIIPLSPADPIHSFYYAYPQVPPVVGHRKSYVQQPSTGCPASMLVKDAYGNYHCRPSSVVRRLGRELKRDGANLVNDGQSPHGILFDLLMMLSQIHQYKSRYCIMRTLCESRHLLVPPGQSLFHDIFRILLRYVHPEIAQKPAYHKAFTAGHSLHECAQWYGAYFMADRMRCLLLGLLLTTLLTLVRAEYNSSDSRALSYVREKPKHLPHLLQRQKRWLIFEPGTAVSLTANCAKAVVDTIPRGLQLVFEATSVYELPGSVDDLFPRRRQKPKPLPPSSPPPAPTLPPPLSTPAQALAFPAAAVPAAPLLFTQQPIIIPLSPADPIHSFYYAYPQVSPVVGHRKSYVQQPSTGCPASKLVKDAYGNYYCRPSAVVRRLNRELKRDGANLVNEGQSPHGMLFDLLIMLSQIHQYKSRYCIMRTLCESRHLLVPPGQSLFHDIFRILLRYVHPEIAQKPAYHKAFTAGHSLHECAQWYGAYFLLSVSRAAIAEAQLVAEPGGNATRAVTRLLSRQKRYLAFPEGSSVSAAICLTIGMIGNPDVDYLSWAVNWGVAYDLPNHNWVIQNAHGFTNLTKPMLQRRSRRSFYDEIQSAFDHMGFNGRACVARALCESAKYLHAPGQRGNMLEELVHAVLSMPASPVMDHEPRAHHHYDRIYRRSKRQPRDCNELYPGCHFSLLALALGKYVAAPAQLTKFNFM</sequence>
<dbReference type="EMBL" id="LSRL02000005">
    <property type="protein sequence ID" value="TDG52198.1"/>
    <property type="molecule type" value="Genomic_DNA"/>
</dbReference>
<dbReference type="AlphaFoldDB" id="A0A484BTT5"/>
<protein>
    <submittedName>
        <fullName evidence="3">Uncharacterized protein</fullName>
    </submittedName>
</protein>
<organism evidence="3 4">
    <name type="scientific">Drosophila navojoa</name>
    <name type="common">Fruit fly</name>
    <dbReference type="NCBI Taxonomy" id="7232"/>
    <lineage>
        <taxon>Eukaryota</taxon>
        <taxon>Metazoa</taxon>
        <taxon>Ecdysozoa</taxon>
        <taxon>Arthropoda</taxon>
        <taxon>Hexapoda</taxon>
        <taxon>Insecta</taxon>
        <taxon>Pterygota</taxon>
        <taxon>Neoptera</taxon>
        <taxon>Endopterygota</taxon>
        <taxon>Diptera</taxon>
        <taxon>Brachycera</taxon>
        <taxon>Muscomorpha</taxon>
        <taxon>Ephydroidea</taxon>
        <taxon>Drosophilidae</taxon>
        <taxon>Drosophila</taxon>
    </lineage>
</organism>
<dbReference type="Pfam" id="PF07841">
    <property type="entry name" value="DM4_12"/>
    <property type="match status" value="3"/>
</dbReference>
<evidence type="ECO:0000313" key="4">
    <source>
        <dbReference type="Proteomes" id="UP000295192"/>
    </source>
</evidence>
<feature type="chain" id="PRO_5019738576" evidence="2">
    <location>
        <begin position="24"/>
        <end position="846"/>
    </location>
</feature>
<comment type="caution">
    <text evidence="3">The sequence shown here is derived from an EMBL/GenBank/DDBJ whole genome shotgun (WGS) entry which is preliminary data.</text>
</comment>
<dbReference type="PANTHER" id="PTHR21253:SF0">
    <property type="entry name" value="F-BOX ONLY PROTEIN 11-RELATED"/>
    <property type="match status" value="1"/>
</dbReference>
<dbReference type="Proteomes" id="UP000295192">
    <property type="component" value="Unassembled WGS sequence"/>
</dbReference>
<reference evidence="3 4" key="1">
    <citation type="journal article" date="2019" name="J. Hered.">
        <title>An Improved Genome Assembly for Drosophila navojoa, the Basal Species in the mojavensis Cluster.</title>
        <authorList>
            <person name="Vanderlinde T."/>
            <person name="Dupim E.G."/>
            <person name="Nazario-Yepiz N.O."/>
            <person name="Carvalho A.B."/>
        </authorList>
    </citation>
    <scope>NUCLEOTIDE SEQUENCE [LARGE SCALE GENOMIC DNA]</scope>
    <source>
        <strain evidence="3">Navoj_Jal97</strain>
        <tissue evidence="3">Whole organism</tissue>
    </source>
</reference>
<dbReference type="OrthoDB" id="8185446at2759"/>
<gene>
    <name evidence="3" type="ORF">AWZ03_001479</name>
</gene>
<accession>A0A484BTT5</accession>
<dbReference type="PANTHER" id="PTHR21253">
    <property type="entry name" value="F-BOX ONLY PROTEIN 11-RELATED"/>
    <property type="match status" value="1"/>
</dbReference>
<feature type="signal peptide" evidence="2">
    <location>
        <begin position="1"/>
        <end position="23"/>
    </location>
</feature>